<comment type="caution">
    <text evidence="5">The sequence shown here is derived from an EMBL/GenBank/DDBJ whole genome shotgun (WGS) entry which is preliminary data.</text>
</comment>
<dbReference type="PROSITE" id="PS51257">
    <property type="entry name" value="PROKAR_LIPOPROTEIN"/>
    <property type="match status" value="1"/>
</dbReference>
<dbReference type="Pfam" id="PF00722">
    <property type="entry name" value="Glyco_hydro_16"/>
    <property type="match status" value="1"/>
</dbReference>
<dbReference type="Gene3D" id="2.60.120.200">
    <property type="match status" value="1"/>
</dbReference>
<keyword evidence="2" id="KW-0378">Hydrolase</keyword>
<dbReference type="RefSeq" id="WP_182953623.1">
    <property type="nucleotide sequence ID" value="NZ_WNXC01000001.1"/>
</dbReference>
<evidence type="ECO:0000256" key="3">
    <source>
        <dbReference type="SAM" id="SignalP"/>
    </source>
</evidence>
<proteinExistence type="inferred from homology"/>
<evidence type="ECO:0000256" key="2">
    <source>
        <dbReference type="ARBA" id="ARBA00022801"/>
    </source>
</evidence>
<dbReference type="PANTHER" id="PTHR10963">
    <property type="entry name" value="GLYCOSYL HYDROLASE-RELATED"/>
    <property type="match status" value="1"/>
</dbReference>
<dbReference type="EMBL" id="WNXC01000001">
    <property type="protein sequence ID" value="MBB2148070.1"/>
    <property type="molecule type" value="Genomic_DNA"/>
</dbReference>
<feature type="domain" description="GH16" evidence="4">
    <location>
        <begin position="17"/>
        <end position="288"/>
    </location>
</feature>
<dbReference type="Proteomes" id="UP000636110">
    <property type="component" value="Unassembled WGS sequence"/>
</dbReference>
<feature type="chain" id="PRO_5047248364" evidence="3">
    <location>
        <begin position="21"/>
        <end position="421"/>
    </location>
</feature>
<dbReference type="Pfam" id="PF02018">
    <property type="entry name" value="CBM_4_9"/>
    <property type="match status" value="1"/>
</dbReference>
<dbReference type="Gene3D" id="2.60.120.260">
    <property type="entry name" value="Galactose-binding domain-like"/>
    <property type="match status" value="1"/>
</dbReference>
<gene>
    <name evidence="5" type="ORF">GM920_04000</name>
</gene>
<dbReference type="InterPro" id="IPR000757">
    <property type="entry name" value="Beta-glucanase-like"/>
</dbReference>
<accession>A0ABR6ES33</accession>
<evidence type="ECO:0000313" key="5">
    <source>
        <dbReference type="EMBL" id="MBB2148070.1"/>
    </source>
</evidence>
<feature type="signal peptide" evidence="3">
    <location>
        <begin position="1"/>
        <end position="20"/>
    </location>
</feature>
<dbReference type="PROSITE" id="PS51762">
    <property type="entry name" value="GH16_2"/>
    <property type="match status" value="1"/>
</dbReference>
<dbReference type="PANTHER" id="PTHR10963:SF55">
    <property type="entry name" value="GLYCOSIDE HYDROLASE FAMILY 16 PROTEIN"/>
    <property type="match status" value="1"/>
</dbReference>
<evidence type="ECO:0000313" key="6">
    <source>
        <dbReference type="Proteomes" id="UP000636110"/>
    </source>
</evidence>
<dbReference type="InterPro" id="IPR003305">
    <property type="entry name" value="CenC_carb-bd"/>
</dbReference>
<dbReference type="CDD" id="cd08023">
    <property type="entry name" value="GH16_laminarinase_like"/>
    <property type="match status" value="1"/>
</dbReference>
<keyword evidence="3" id="KW-0732">Signal</keyword>
<reference evidence="5 6" key="1">
    <citation type="submission" date="2019-11" db="EMBL/GenBank/DDBJ databases">
        <title>Description of Pedobacter sp. LMG 31462T.</title>
        <authorList>
            <person name="Carlier A."/>
            <person name="Qi S."/>
            <person name="Vandamme P."/>
        </authorList>
    </citation>
    <scope>NUCLEOTIDE SEQUENCE [LARGE SCALE GENOMIC DNA]</scope>
    <source>
        <strain evidence="5 6">LMG 31462</strain>
    </source>
</reference>
<keyword evidence="6" id="KW-1185">Reference proteome</keyword>
<protein>
    <submittedName>
        <fullName evidence="5">Family 16 glycosylhydrolase</fullName>
    </submittedName>
</protein>
<comment type="similarity">
    <text evidence="1">Belongs to the glycosyl hydrolase 16 family.</text>
</comment>
<evidence type="ECO:0000256" key="1">
    <source>
        <dbReference type="ARBA" id="ARBA00006865"/>
    </source>
</evidence>
<evidence type="ECO:0000259" key="4">
    <source>
        <dbReference type="PROSITE" id="PS51762"/>
    </source>
</evidence>
<dbReference type="SUPFAM" id="SSF49899">
    <property type="entry name" value="Concanavalin A-like lectins/glucanases"/>
    <property type="match status" value="1"/>
</dbReference>
<name>A0ABR6ES33_9SPHI</name>
<sequence>MKIMNLLMGCSILLFSCSKAIQSNPELAANKTTAKLEVVQTAATSATLTSSWDLIFSDEFNTTGGFDTAKWTYCPRWSPAWAKYLTASTDYVAQNGTDLVLKMDNAVIPGDPVPYHSGGIQTSTKFNFLYGKVEVRAKFKQGQGSWPAIWMMPEVPVAYGDWPNSGEIDIMEQVNYENSVHQTIHNGTVTNASGGSSATKATAYNTADYNIYGIIWNPEAIKFYVNNVLQYTYTRATNATSSQWPFDKPFYLILNQSGGAGWPGAINNADLPFNMNVDYIRVYKEIPVLGNPDFEAAALAPWAAWNPAGNTAIVTTNVRSGTKAIRQQGGETSLEQVVTGLSPNTTYVFGGYGKVSAAGQTAMFGVKNYGGPAVNAAVDDTNYKNSAVTFTTGPNNSSVTVYMYKPISGTAYGDDFYLNKL</sequence>
<organism evidence="5 6">
    <name type="scientific">Pedobacter gandavensis</name>
    <dbReference type="NCBI Taxonomy" id="2679963"/>
    <lineage>
        <taxon>Bacteria</taxon>
        <taxon>Pseudomonadati</taxon>
        <taxon>Bacteroidota</taxon>
        <taxon>Sphingobacteriia</taxon>
        <taxon>Sphingobacteriales</taxon>
        <taxon>Sphingobacteriaceae</taxon>
        <taxon>Pedobacter</taxon>
    </lineage>
</organism>
<dbReference type="InterPro" id="IPR050546">
    <property type="entry name" value="Glycosyl_Hydrlase_16"/>
</dbReference>
<dbReference type="InterPro" id="IPR013320">
    <property type="entry name" value="ConA-like_dom_sf"/>
</dbReference>